<dbReference type="EMBL" id="LPNM01000009">
    <property type="protein sequence ID" value="OEJ83115.1"/>
    <property type="molecule type" value="Genomic_DNA"/>
</dbReference>
<keyword evidence="11" id="KW-1185">Reference proteome</keyword>
<evidence type="ECO:0000256" key="8">
    <source>
        <dbReference type="ARBA" id="ARBA00024703"/>
    </source>
</evidence>
<dbReference type="GO" id="GO:0031625">
    <property type="term" value="F:ubiquitin protein ligase binding"/>
    <property type="evidence" value="ECO:0007669"/>
    <property type="project" value="TreeGrafter"/>
</dbReference>
<evidence type="ECO:0000256" key="4">
    <source>
        <dbReference type="ARBA" id="ARBA00011025"/>
    </source>
</evidence>
<dbReference type="InterPro" id="IPR007716">
    <property type="entry name" value="NPL4_Zn-bd_put"/>
</dbReference>
<dbReference type="InParanoid" id="A0A1E5R879"/>
<dbReference type="InterPro" id="IPR016563">
    <property type="entry name" value="Npl4"/>
</dbReference>
<feature type="unsure residue" description="D or N" evidence="10">
    <location>
        <position position="583"/>
    </location>
</feature>
<dbReference type="GO" id="GO:0015031">
    <property type="term" value="P:protein transport"/>
    <property type="evidence" value="ECO:0007669"/>
    <property type="project" value="UniProtKB-KW"/>
</dbReference>
<dbReference type="OrthoDB" id="10251089at2759"/>
<dbReference type="InterPro" id="IPR037518">
    <property type="entry name" value="MPN"/>
</dbReference>
<comment type="function">
    <text evidence="8">Involved in the import of nuclear-targeted proteins into the nucleus and the export of poly(A) RNA out of the nucleus. Has a role in the endoplasmic reticulum-associated degradation (ERAD) pathway.</text>
</comment>
<evidence type="ECO:0000313" key="11">
    <source>
        <dbReference type="Proteomes" id="UP000095728"/>
    </source>
</evidence>
<dbReference type="GO" id="GO:0048471">
    <property type="term" value="C:perinuclear region of cytoplasm"/>
    <property type="evidence" value="ECO:0007669"/>
    <property type="project" value="UniProtKB-SubCell"/>
</dbReference>
<dbReference type="PANTHER" id="PTHR12710">
    <property type="entry name" value="NUCLEAR PROTEIN LOCALIZATION 4"/>
    <property type="match status" value="1"/>
</dbReference>
<evidence type="ECO:0000256" key="5">
    <source>
        <dbReference type="ARBA" id="ARBA00019709"/>
    </source>
</evidence>
<name>A0A1E5R879_9ASCO</name>
<keyword evidence="6" id="KW-0509">mRNA transport</keyword>
<dbReference type="InterPro" id="IPR007717">
    <property type="entry name" value="NPL4_C"/>
</dbReference>
<dbReference type="Pfam" id="PF11543">
    <property type="entry name" value="UN_NPL4"/>
    <property type="match status" value="1"/>
</dbReference>
<dbReference type="Gene3D" id="3.10.20.90">
    <property type="entry name" value="Phosphatidylinositol 3-kinase Catalytic Subunit, Chain A, domain 1"/>
    <property type="match status" value="1"/>
</dbReference>
<keyword evidence="6" id="KW-0813">Transport</keyword>
<keyword evidence="7" id="KW-0811">Translocation</keyword>
<reference evidence="11" key="1">
    <citation type="journal article" date="2016" name="Genome Announc.">
        <title>Genome sequences of three species of Hanseniaspora isolated from spontaneous wine fermentations.</title>
        <authorList>
            <person name="Sternes P.R."/>
            <person name="Lee D."/>
            <person name="Kutyna D.R."/>
            <person name="Borneman A.R."/>
        </authorList>
    </citation>
    <scope>NUCLEOTIDE SEQUENCE [LARGE SCALE GENOMIC DNA]</scope>
    <source>
        <strain evidence="11">AWRI3579</strain>
    </source>
</reference>
<keyword evidence="7" id="KW-0653">Protein transport</keyword>
<dbReference type="GO" id="GO:0006511">
    <property type="term" value="P:ubiquitin-dependent protein catabolic process"/>
    <property type="evidence" value="ECO:0007669"/>
    <property type="project" value="InterPro"/>
</dbReference>
<comment type="subcellular location">
    <subcellularLocation>
        <location evidence="3">Cytoplasm</location>
        <location evidence="3">Perinuclear region</location>
    </subcellularLocation>
    <subcellularLocation>
        <location evidence="2">Endoplasmic reticulum membrane</location>
        <topology evidence="2">Peripheral membrane protein</topology>
    </subcellularLocation>
    <subcellularLocation>
        <location evidence="1">Nucleus membrane</location>
        <topology evidence="1">Peripheral membrane protein</topology>
        <orientation evidence="1">Cytoplasmic side</orientation>
    </subcellularLocation>
</comment>
<dbReference type="GO" id="GO:0051028">
    <property type="term" value="P:mRNA transport"/>
    <property type="evidence" value="ECO:0007669"/>
    <property type="project" value="UniProtKB-KW"/>
</dbReference>
<dbReference type="PROSITE" id="PS50249">
    <property type="entry name" value="MPN"/>
    <property type="match status" value="1"/>
</dbReference>
<dbReference type="PANTHER" id="PTHR12710:SF0">
    <property type="entry name" value="NUCLEAR PROTEIN LOCALIZATION PROTEIN 4 HOMOLOG"/>
    <property type="match status" value="1"/>
</dbReference>
<dbReference type="GO" id="GO:0031965">
    <property type="term" value="C:nuclear membrane"/>
    <property type="evidence" value="ECO:0007669"/>
    <property type="project" value="UniProtKB-SubCell"/>
</dbReference>
<evidence type="ECO:0000313" key="10">
    <source>
        <dbReference type="EMBL" id="OEJ83115.1"/>
    </source>
</evidence>
<dbReference type="GO" id="GO:0005789">
    <property type="term" value="C:endoplasmic reticulum membrane"/>
    <property type="evidence" value="ECO:0007669"/>
    <property type="project" value="UniProtKB-SubCell"/>
</dbReference>
<dbReference type="STRING" id="56408.A0A1E5R879"/>
<evidence type="ECO:0000256" key="2">
    <source>
        <dbReference type="ARBA" id="ARBA00004406"/>
    </source>
</evidence>
<feature type="domain" description="MPN" evidence="9">
    <location>
        <begin position="235"/>
        <end position="387"/>
    </location>
</feature>
<protein>
    <recommendedName>
        <fullName evidence="5">Nuclear protein localization protein 4</fullName>
    </recommendedName>
</protein>
<sequence>MLLRFRTKEGTFRVPCQPEETLESVVYKVITNELKKTVDSLDLNSIHIQCNGSDSINLKDVSAKTVISLNLKHGDMLTMNYKENESSPAFAASNSASVTVNNINQQKLPELPVDISLKNQTGLIPRKKLKLCKHGDKGMCEYCAPLPPWDKEYQLDHGFKHISFHAYLKSLEEQSVSNKSKNLGASYIHPLSQPNFKINKTISCAHDAWPRGICSKCQPSAITLQQQPFRMCDHVQFVESGLINEFVDSWRQTGTQRLGVLYGTYEEYNGTVKGATLVDELLPPLGVKALVQAIYEPTQHDEVDGLTYDVENFKHELEQTNKIAAQFGIYPVGVIFTDLDDSGKGDGSVLCKRHKDSYFLSSLEVIMSSKFQLQHKNVCHESEQGYYSSKFVTCCVTGNLQNEIDINTYQVSVEAEALVYADMISGSTHPSLAWINDTTDKRYVPEIFYMKKNEYNLTVKENAQPAFPIEYLLVTLSHGFTDAKHDLKLFKSVSGFPWANRAHVGFKQDYYELKKYLGNDLNNFDNLESLRIKLSNFHVLLFLQKCEILGPEEWQLLVSIVKNEANTPTPENSTTTNDSNNNDINDQMLQLVSSPGWQTLAMIMQESI</sequence>
<evidence type="ECO:0000256" key="7">
    <source>
        <dbReference type="ARBA" id="ARBA00023010"/>
    </source>
</evidence>
<proteinExistence type="inferred from homology"/>
<dbReference type="Pfam" id="PF05020">
    <property type="entry name" value="zf-NPL4"/>
    <property type="match status" value="1"/>
</dbReference>
<organism evidence="10 11">
    <name type="scientific">Hanseniaspora osmophila</name>
    <dbReference type="NCBI Taxonomy" id="56408"/>
    <lineage>
        <taxon>Eukaryota</taxon>
        <taxon>Fungi</taxon>
        <taxon>Dikarya</taxon>
        <taxon>Ascomycota</taxon>
        <taxon>Saccharomycotina</taxon>
        <taxon>Saccharomycetes</taxon>
        <taxon>Saccharomycodales</taxon>
        <taxon>Saccharomycodaceae</taxon>
        <taxon>Hanseniaspora</taxon>
    </lineage>
</organism>
<comment type="similarity">
    <text evidence="4">Belongs to the NPL4 family.</text>
</comment>
<dbReference type="AlphaFoldDB" id="A0A1E5R879"/>
<dbReference type="CDD" id="cd08061">
    <property type="entry name" value="MPN_NPL4"/>
    <property type="match status" value="1"/>
</dbReference>
<accession>A0A1E5R879</accession>
<dbReference type="FunCoup" id="A0A1E5R879">
    <property type="interactions" value="960"/>
</dbReference>
<comment type="caution">
    <text evidence="10">The sequence shown here is derived from an EMBL/GenBank/DDBJ whole genome shotgun (WGS) entry which is preliminary data.</text>
</comment>
<evidence type="ECO:0000259" key="9">
    <source>
        <dbReference type="PROSITE" id="PS50249"/>
    </source>
</evidence>
<dbReference type="GO" id="GO:0043130">
    <property type="term" value="F:ubiquitin binding"/>
    <property type="evidence" value="ECO:0007669"/>
    <property type="project" value="TreeGrafter"/>
</dbReference>
<dbReference type="Pfam" id="PF05021">
    <property type="entry name" value="NPL4"/>
    <property type="match status" value="1"/>
</dbReference>
<dbReference type="PIRSF" id="PIRSF010052">
    <property type="entry name" value="Polyub_prc_Npl4"/>
    <property type="match status" value="1"/>
</dbReference>
<dbReference type="Proteomes" id="UP000095728">
    <property type="component" value="Unassembled WGS sequence"/>
</dbReference>
<evidence type="ECO:0000256" key="1">
    <source>
        <dbReference type="ARBA" id="ARBA00004335"/>
    </source>
</evidence>
<gene>
    <name evidence="10" type="ORF">AWRI3579_g3337</name>
</gene>
<evidence type="ECO:0000256" key="6">
    <source>
        <dbReference type="ARBA" id="ARBA00022816"/>
    </source>
</evidence>
<evidence type="ECO:0000256" key="3">
    <source>
        <dbReference type="ARBA" id="ARBA00004556"/>
    </source>
</evidence>
<dbReference type="InterPro" id="IPR024682">
    <property type="entry name" value="Npl4_Ub-like_dom"/>
</dbReference>